<accession>A0A9D1K978</accession>
<feature type="transmembrane region" description="Helical" evidence="7">
    <location>
        <begin position="301"/>
        <end position="333"/>
    </location>
</feature>
<proteinExistence type="predicted"/>
<comment type="caution">
    <text evidence="8">The sequence shown here is derived from an EMBL/GenBank/DDBJ whole genome shotgun (WGS) entry which is preliminary data.</text>
</comment>
<evidence type="ECO:0000256" key="4">
    <source>
        <dbReference type="ARBA" id="ARBA00022692"/>
    </source>
</evidence>
<sequence length="406" mass="42682">MKAKKKIGFMTKVLIGLLLGVVAGIVFGEKMSTVGFIGTIFLRLLRVGVVPLILCNIVIAVAGIGDLKKLGRIGIKMFILFMATTLVAAVIGLVFGLIVNPGLGYTMTEVGEVTEQTAPTVSSVILGFFGTNIISSMANAEMLPIISFAILSGIGLIYAPEDDRAKILGGVGYVAKYIMFFLRFVIRFAPIGVFFLISNTIGLYGAEVLGALGKFLGAIIAAALVHMLIIYSLLYYAGTRKNPFKMWKAISPVWVTSFSSCSTAATMPVSITTCKDNLKLDSEVSDLVIPLGANLNMDGNAIWFGVVSVFVAQVCGIDMTATIMVTAVLMGVLMTLGSPGIPGGIFVATTIFLQTLGFPIEFAALLSGVVSVVDPLLTTCNCVGSVVVASVVDKTEGARKNTSAEA</sequence>
<dbReference type="AlphaFoldDB" id="A0A9D1K978"/>
<name>A0A9D1K978_9FIRM</name>
<feature type="transmembrane region" description="Helical" evidence="7">
    <location>
        <begin position="180"/>
        <end position="203"/>
    </location>
</feature>
<feature type="transmembrane region" description="Helical" evidence="7">
    <location>
        <begin position="44"/>
        <end position="65"/>
    </location>
</feature>
<dbReference type="PRINTS" id="PR00173">
    <property type="entry name" value="EDTRNSPORT"/>
</dbReference>
<dbReference type="EMBL" id="DVJS01000227">
    <property type="protein sequence ID" value="HIS98124.1"/>
    <property type="molecule type" value="Genomic_DNA"/>
</dbReference>
<dbReference type="InterPro" id="IPR001991">
    <property type="entry name" value="Na-dicarboxylate_symporter"/>
</dbReference>
<dbReference type="InterPro" id="IPR036458">
    <property type="entry name" value="Na:dicarbo_symporter_sf"/>
</dbReference>
<evidence type="ECO:0000256" key="1">
    <source>
        <dbReference type="ARBA" id="ARBA00004651"/>
    </source>
</evidence>
<keyword evidence="6 7" id="KW-0472">Membrane</keyword>
<feature type="transmembrane region" description="Helical" evidence="7">
    <location>
        <begin position="249"/>
        <end position="271"/>
    </location>
</feature>
<keyword evidence="3" id="KW-1003">Cell membrane</keyword>
<feature type="transmembrane region" description="Helical" evidence="7">
    <location>
        <begin position="215"/>
        <end position="237"/>
    </location>
</feature>
<evidence type="ECO:0000256" key="6">
    <source>
        <dbReference type="ARBA" id="ARBA00023136"/>
    </source>
</evidence>
<evidence type="ECO:0000313" key="9">
    <source>
        <dbReference type="Proteomes" id="UP000886876"/>
    </source>
</evidence>
<dbReference type="Pfam" id="PF00375">
    <property type="entry name" value="SDF"/>
    <property type="match status" value="1"/>
</dbReference>
<protein>
    <submittedName>
        <fullName evidence="8">Dicarboxylate/amino acid:cation symporter</fullName>
    </submittedName>
</protein>
<evidence type="ECO:0000313" key="8">
    <source>
        <dbReference type="EMBL" id="HIS98124.1"/>
    </source>
</evidence>
<dbReference type="GO" id="GO:0005886">
    <property type="term" value="C:plasma membrane"/>
    <property type="evidence" value="ECO:0007669"/>
    <property type="project" value="UniProtKB-SubCell"/>
</dbReference>
<feature type="transmembrane region" description="Helical" evidence="7">
    <location>
        <begin position="345"/>
        <end position="366"/>
    </location>
</feature>
<reference evidence="8" key="1">
    <citation type="submission" date="2020-10" db="EMBL/GenBank/DDBJ databases">
        <authorList>
            <person name="Gilroy R."/>
        </authorList>
    </citation>
    <scope>NUCLEOTIDE SEQUENCE</scope>
    <source>
        <strain evidence="8">ChiHecec3B27-6122</strain>
    </source>
</reference>
<evidence type="ECO:0000256" key="3">
    <source>
        <dbReference type="ARBA" id="ARBA00022475"/>
    </source>
</evidence>
<dbReference type="SUPFAM" id="SSF118215">
    <property type="entry name" value="Proton glutamate symport protein"/>
    <property type="match status" value="1"/>
</dbReference>
<feature type="transmembrane region" description="Helical" evidence="7">
    <location>
        <begin position="142"/>
        <end position="159"/>
    </location>
</feature>
<keyword evidence="5 7" id="KW-1133">Transmembrane helix</keyword>
<evidence type="ECO:0000256" key="2">
    <source>
        <dbReference type="ARBA" id="ARBA00022448"/>
    </source>
</evidence>
<organism evidence="8 9">
    <name type="scientific">Candidatus Scatomorpha pullistercoris</name>
    <dbReference type="NCBI Taxonomy" id="2840929"/>
    <lineage>
        <taxon>Bacteria</taxon>
        <taxon>Bacillati</taxon>
        <taxon>Bacillota</taxon>
        <taxon>Clostridia</taxon>
        <taxon>Eubacteriales</taxon>
        <taxon>Candidatus Scatomorpha</taxon>
    </lineage>
</organism>
<dbReference type="Gene3D" id="1.10.3860.10">
    <property type="entry name" value="Sodium:dicarboxylate symporter"/>
    <property type="match status" value="1"/>
</dbReference>
<dbReference type="PANTHER" id="PTHR42865:SF7">
    <property type="entry name" value="PROTON_GLUTAMATE-ASPARTATE SYMPORTER"/>
    <property type="match status" value="1"/>
</dbReference>
<gene>
    <name evidence="8" type="ORF">IAD42_09125</name>
</gene>
<dbReference type="Proteomes" id="UP000886876">
    <property type="component" value="Unassembled WGS sequence"/>
</dbReference>
<dbReference type="GO" id="GO:0015293">
    <property type="term" value="F:symporter activity"/>
    <property type="evidence" value="ECO:0007669"/>
    <property type="project" value="UniProtKB-KW"/>
</dbReference>
<comment type="subcellular location">
    <subcellularLocation>
        <location evidence="1">Cell membrane</location>
        <topology evidence="1">Multi-pass membrane protein</topology>
    </subcellularLocation>
</comment>
<keyword evidence="4 7" id="KW-0812">Transmembrane</keyword>
<reference evidence="8" key="2">
    <citation type="journal article" date="2021" name="PeerJ">
        <title>Extensive microbial diversity within the chicken gut microbiome revealed by metagenomics and culture.</title>
        <authorList>
            <person name="Gilroy R."/>
            <person name="Ravi A."/>
            <person name="Getino M."/>
            <person name="Pursley I."/>
            <person name="Horton D.L."/>
            <person name="Alikhan N.F."/>
            <person name="Baker D."/>
            <person name="Gharbi K."/>
            <person name="Hall N."/>
            <person name="Watson M."/>
            <person name="Adriaenssens E.M."/>
            <person name="Foster-Nyarko E."/>
            <person name="Jarju S."/>
            <person name="Secka A."/>
            <person name="Antonio M."/>
            <person name="Oren A."/>
            <person name="Chaudhuri R.R."/>
            <person name="La Ragione R."/>
            <person name="Hildebrand F."/>
            <person name="Pallen M.J."/>
        </authorList>
    </citation>
    <scope>NUCLEOTIDE SEQUENCE</scope>
    <source>
        <strain evidence="8">ChiHecec3B27-6122</strain>
    </source>
</reference>
<evidence type="ECO:0000256" key="7">
    <source>
        <dbReference type="SAM" id="Phobius"/>
    </source>
</evidence>
<dbReference type="PANTHER" id="PTHR42865">
    <property type="entry name" value="PROTON/GLUTAMATE-ASPARTATE SYMPORTER"/>
    <property type="match status" value="1"/>
</dbReference>
<evidence type="ECO:0000256" key="5">
    <source>
        <dbReference type="ARBA" id="ARBA00022989"/>
    </source>
</evidence>
<feature type="transmembrane region" description="Helical" evidence="7">
    <location>
        <begin position="77"/>
        <end position="99"/>
    </location>
</feature>
<keyword evidence="2" id="KW-0813">Transport</keyword>